<dbReference type="AlphaFoldDB" id="A0A4U6S5W6"/>
<organism evidence="1 2">
    <name type="scientific">Bradyrhizobium elkanii</name>
    <dbReference type="NCBI Taxonomy" id="29448"/>
    <lineage>
        <taxon>Bacteria</taxon>
        <taxon>Pseudomonadati</taxon>
        <taxon>Pseudomonadota</taxon>
        <taxon>Alphaproteobacteria</taxon>
        <taxon>Hyphomicrobiales</taxon>
        <taxon>Nitrobacteraceae</taxon>
        <taxon>Bradyrhizobium</taxon>
    </lineage>
</organism>
<accession>A0A4U6S5W6</accession>
<reference evidence="1 2" key="1">
    <citation type="submission" date="2019-05" db="EMBL/GenBank/DDBJ databases">
        <title>Draft Genome of Bradyrhizobium elkanii strain SEMIA 938, Used in Commercial Inoculants for Lupinus spp. in Brazil.</title>
        <authorList>
            <person name="Hungria M."/>
            <person name="Delamuta J.R.M."/>
            <person name="Ribeiro R.A."/>
            <person name="Nogueira M.A."/>
        </authorList>
    </citation>
    <scope>NUCLEOTIDE SEQUENCE [LARGE SCALE GENOMIC DNA]</scope>
    <source>
        <strain evidence="1 2">Semia 938</strain>
    </source>
</reference>
<dbReference type="Proteomes" id="UP000305095">
    <property type="component" value="Unassembled WGS sequence"/>
</dbReference>
<protein>
    <submittedName>
        <fullName evidence="1">Uncharacterized protein</fullName>
    </submittedName>
</protein>
<evidence type="ECO:0000313" key="1">
    <source>
        <dbReference type="EMBL" id="TKV80076.1"/>
    </source>
</evidence>
<proteinExistence type="predicted"/>
<name>A0A4U6S5W6_BRAEL</name>
<sequence length="98" mass="11090">MSSQDWMPVKQEAKRAMIERQKVRAAIPYSGLVEKIKRSGFRRIVTRLFHLLGEISVEENEAGRRMLSVVVVHKRGGMELGRGFSFSGSTLVPTQEIC</sequence>
<comment type="caution">
    <text evidence="1">The sequence shown here is derived from an EMBL/GenBank/DDBJ whole genome shotgun (WGS) entry which is preliminary data.</text>
</comment>
<gene>
    <name evidence="1" type="ORF">FDV58_17645</name>
</gene>
<evidence type="ECO:0000313" key="2">
    <source>
        <dbReference type="Proteomes" id="UP000305095"/>
    </source>
</evidence>
<dbReference type="RefSeq" id="WP_170991548.1">
    <property type="nucleotide sequence ID" value="NZ_SZZP01000010.1"/>
</dbReference>
<dbReference type="EMBL" id="SZZP01000010">
    <property type="protein sequence ID" value="TKV80076.1"/>
    <property type="molecule type" value="Genomic_DNA"/>
</dbReference>